<comment type="caution">
    <text evidence="2">The sequence shown here is derived from an EMBL/GenBank/DDBJ whole genome shotgun (WGS) entry which is preliminary data.</text>
</comment>
<dbReference type="AlphaFoldDB" id="A0A0N8KMF7"/>
<feature type="domain" description="Spore protein YkvP/CgeB glycosyl transferase-like" evidence="1">
    <location>
        <begin position="268"/>
        <end position="400"/>
    </location>
</feature>
<sequence>MRNYRFQKLTTVYPQFVHQFLAENKDYAELSYKKLFDRFVKTRYGLSDYYSKYLNILGNEAEDIFVSIEPLQKTWAEENNVVYHEESWTKDIALAQIEKFKPEIVYLQDLYLFDFAFRNQIREMLGEKVLLIGWRAAPTADFSVFRDLDVVATCVPNFVKKLEENGAKALLIPLAHEHSISKEMEVPREQDLEFSFIGSLGYRNGYHSKRYKVIETLLDSTSLEVWGDVPSSVSSNRVKAIYETNRFLKESIGLPENILKKVPYFRRGASWKADPTLLSLKQLHPHRFHEPVFGIEYFQTLARSKMTFNMHINCAEDYAGNMRLFEATGMGACLLTDWKQNLSSYFELDTEIVTYRSVDECISKVKYLLEHEEERLSIAQAGQRRVLKEHTWQQRVNQLHENIENKLLSI</sequence>
<protein>
    <recommendedName>
        <fullName evidence="1">Spore protein YkvP/CgeB glycosyl transferase-like domain-containing protein</fullName>
    </recommendedName>
</protein>
<dbReference type="InterPro" id="IPR055259">
    <property type="entry name" value="YkvP/CgeB_Glyco_trans-like"/>
</dbReference>
<reference evidence="2 3" key="1">
    <citation type="submission" date="2015-09" db="EMBL/GenBank/DDBJ databases">
        <title>Identification and resolution of microdiversity through metagenomic sequencing of parallel consortia.</title>
        <authorList>
            <person name="Nelson W.C."/>
            <person name="Romine M.F."/>
            <person name="Lindemann S.R."/>
        </authorList>
    </citation>
    <scope>NUCLEOTIDE SEQUENCE [LARGE SCALE GENOMIC DNA]</scope>
    <source>
        <strain evidence="2">Ana</strain>
    </source>
</reference>
<dbReference type="Proteomes" id="UP000050465">
    <property type="component" value="Unassembled WGS sequence"/>
</dbReference>
<evidence type="ECO:0000313" key="3">
    <source>
        <dbReference type="Proteomes" id="UP000050465"/>
    </source>
</evidence>
<name>A0A0N8KMF7_9CYAN</name>
<dbReference type="EMBL" id="LJZR01000029">
    <property type="protein sequence ID" value="KPQ33610.1"/>
    <property type="molecule type" value="Genomic_DNA"/>
</dbReference>
<organism evidence="2 3">
    <name type="scientific">Phormidesmis priestleyi Ana</name>
    <dbReference type="NCBI Taxonomy" id="1666911"/>
    <lineage>
        <taxon>Bacteria</taxon>
        <taxon>Bacillati</taxon>
        <taxon>Cyanobacteriota</taxon>
        <taxon>Cyanophyceae</taxon>
        <taxon>Leptolyngbyales</taxon>
        <taxon>Leptolyngbyaceae</taxon>
        <taxon>Phormidesmis</taxon>
    </lineage>
</organism>
<gene>
    <name evidence="2" type="ORF">HLUCCA11_17900</name>
</gene>
<proteinExistence type="predicted"/>
<accession>A0A0N8KMF7</accession>
<evidence type="ECO:0000313" key="2">
    <source>
        <dbReference type="EMBL" id="KPQ33610.1"/>
    </source>
</evidence>
<dbReference type="STRING" id="1666911.HLUCCA11_17900"/>
<dbReference type="Pfam" id="PF13524">
    <property type="entry name" value="Glyco_trans_1_2"/>
    <property type="match status" value="1"/>
</dbReference>
<evidence type="ECO:0000259" key="1">
    <source>
        <dbReference type="Pfam" id="PF13524"/>
    </source>
</evidence>